<dbReference type="GO" id="GO:0000155">
    <property type="term" value="F:phosphorelay sensor kinase activity"/>
    <property type="evidence" value="ECO:0007669"/>
    <property type="project" value="InterPro"/>
</dbReference>
<feature type="modified residue" description="4-aspartylphosphate" evidence="4">
    <location>
        <position position="496"/>
    </location>
</feature>
<dbReference type="InterPro" id="IPR036097">
    <property type="entry name" value="HisK_dim/P_sf"/>
</dbReference>
<feature type="domain" description="Histidine kinase" evidence="6">
    <location>
        <begin position="203"/>
        <end position="427"/>
    </location>
</feature>
<dbReference type="InterPro" id="IPR003594">
    <property type="entry name" value="HATPase_dom"/>
</dbReference>
<keyword evidence="5" id="KW-0175">Coiled coil</keyword>
<dbReference type="CDD" id="cd00156">
    <property type="entry name" value="REC"/>
    <property type="match status" value="1"/>
</dbReference>
<keyword evidence="9" id="KW-1185">Reference proteome</keyword>
<dbReference type="RefSeq" id="WP_006980667.1">
    <property type="nucleotide sequence ID" value="NZ_ABVL01000009.1"/>
</dbReference>
<dbReference type="InParanoid" id="B4D354"/>
<gene>
    <name evidence="8" type="ORF">CfE428DRAFT_3342</name>
</gene>
<dbReference type="SMART" id="SM00387">
    <property type="entry name" value="HATPase_c"/>
    <property type="match status" value="1"/>
</dbReference>
<dbReference type="EMBL" id="ABVL01000009">
    <property type="protein sequence ID" value="EDY19165.1"/>
    <property type="molecule type" value="Genomic_DNA"/>
</dbReference>
<dbReference type="InterPro" id="IPR011006">
    <property type="entry name" value="CheY-like_superfamily"/>
</dbReference>
<dbReference type="SUPFAM" id="SSF47384">
    <property type="entry name" value="Homodimeric domain of signal transducing histidine kinase"/>
    <property type="match status" value="1"/>
</dbReference>
<dbReference type="SMART" id="SM00388">
    <property type="entry name" value="HisKA"/>
    <property type="match status" value="1"/>
</dbReference>
<dbReference type="PANTHER" id="PTHR43547:SF2">
    <property type="entry name" value="HYBRID SIGNAL TRANSDUCTION HISTIDINE KINASE C"/>
    <property type="match status" value="1"/>
</dbReference>
<protein>
    <recommendedName>
        <fullName evidence="2">histidine kinase</fullName>
        <ecNumber evidence="2">2.7.13.3</ecNumber>
    </recommendedName>
</protein>
<dbReference type="EC" id="2.7.13.3" evidence="2"/>
<dbReference type="InterPro" id="IPR001789">
    <property type="entry name" value="Sig_transdc_resp-reg_receiver"/>
</dbReference>
<dbReference type="eggNOG" id="COG4191">
    <property type="taxonomic scope" value="Bacteria"/>
</dbReference>
<evidence type="ECO:0000313" key="8">
    <source>
        <dbReference type="EMBL" id="EDY19165.1"/>
    </source>
</evidence>
<feature type="modified residue" description="4-aspartylphosphate" evidence="4">
    <location>
        <position position="51"/>
    </location>
</feature>
<feature type="domain" description="Response regulatory" evidence="7">
    <location>
        <begin position="2"/>
        <end position="119"/>
    </location>
</feature>
<dbReference type="InterPro" id="IPR004358">
    <property type="entry name" value="Sig_transdc_His_kin-like_C"/>
</dbReference>
<sequence>MKILSVDDKSENLYMLEALLRGYGHEVHSASDGQQALQLTGLCEYDLIISDILMPRMDGFQLCRELKKDARCRDIPFIFYTATYTDPRDAAFALNLGADRFLVKPLEPEAFIKAVQEVVEQKKQAVAGDSESTPTEDEAIYLKQYNARLIAKLEKKMLDLEAANRALIDDIEDRERSARERIRLEDKLRQAQKMEAIGTLAGGIAHDFNNILAGIIGFAELGLSEVSDPLSSDQHFREILKAGGRAKDLVRQILAFSRQREQDRKPIELGEAVKEALKLLRATLPVSIEIATKIEENTPTVLADSTQVHQIVTNLVTNAWHAIGNKSGVITVQLGNFLVDEDFAHGNPDLRPGRYVRLSISDNGSGIPPEMLGRIFEPFFTTKGPDEGTGLGLSVVHGLMKSFDGSITVYSAAGEGTTLNLYFPALEFGATTAKPDEPPELHGHGERVLFVDDEPVLTMLGGRFLTRLGYSPVTQTDPRAALALFKDQDFDLVITDLTMPHFSGIEFARCIWELRPDTRVILTTGYSATLDTKRASELGFSELLLKPYTVHGLGNALQRVLNPAVQAPSRRQPVRV</sequence>
<accession>B4D354</accession>
<dbReference type="PRINTS" id="PR00344">
    <property type="entry name" value="BCTRLSENSOR"/>
</dbReference>
<feature type="coiled-coil region" evidence="5">
    <location>
        <begin position="146"/>
        <end position="194"/>
    </location>
</feature>
<dbReference type="InterPro" id="IPR003661">
    <property type="entry name" value="HisK_dim/P_dom"/>
</dbReference>
<dbReference type="PROSITE" id="PS50110">
    <property type="entry name" value="RESPONSE_REGULATORY"/>
    <property type="match status" value="2"/>
</dbReference>
<dbReference type="Pfam" id="PF00072">
    <property type="entry name" value="Response_reg"/>
    <property type="match status" value="2"/>
</dbReference>
<evidence type="ECO:0000259" key="7">
    <source>
        <dbReference type="PROSITE" id="PS50110"/>
    </source>
</evidence>
<keyword evidence="3 4" id="KW-0597">Phosphoprotein</keyword>
<dbReference type="STRING" id="497964.CfE428DRAFT_3342"/>
<evidence type="ECO:0000256" key="4">
    <source>
        <dbReference type="PROSITE-ProRule" id="PRU00169"/>
    </source>
</evidence>
<comment type="caution">
    <text evidence="8">The sequence shown here is derived from an EMBL/GenBank/DDBJ whole genome shotgun (WGS) entry which is preliminary data.</text>
</comment>
<dbReference type="PANTHER" id="PTHR43547">
    <property type="entry name" value="TWO-COMPONENT HISTIDINE KINASE"/>
    <property type="match status" value="1"/>
</dbReference>
<keyword evidence="8" id="KW-0808">Transferase</keyword>
<comment type="catalytic activity">
    <reaction evidence="1">
        <text>ATP + protein L-histidine = ADP + protein N-phospho-L-histidine.</text>
        <dbReference type="EC" id="2.7.13.3"/>
    </reaction>
</comment>
<evidence type="ECO:0000259" key="6">
    <source>
        <dbReference type="PROSITE" id="PS50109"/>
    </source>
</evidence>
<organism evidence="8 9">
    <name type="scientific">Chthoniobacter flavus Ellin428</name>
    <dbReference type="NCBI Taxonomy" id="497964"/>
    <lineage>
        <taxon>Bacteria</taxon>
        <taxon>Pseudomonadati</taxon>
        <taxon>Verrucomicrobiota</taxon>
        <taxon>Spartobacteria</taxon>
        <taxon>Chthoniobacterales</taxon>
        <taxon>Chthoniobacteraceae</taxon>
        <taxon>Chthoniobacter</taxon>
    </lineage>
</organism>
<dbReference type="CDD" id="cd00082">
    <property type="entry name" value="HisKA"/>
    <property type="match status" value="1"/>
</dbReference>
<evidence type="ECO:0000256" key="5">
    <source>
        <dbReference type="SAM" id="Coils"/>
    </source>
</evidence>
<evidence type="ECO:0000256" key="3">
    <source>
        <dbReference type="ARBA" id="ARBA00022553"/>
    </source>
</evidence>
<proteinExistence type="predicted"/>
<dbReference type="Gene3D" id="1.10.287.130">
    <property type="match status" value="1"/>
</dbReference>
<dbReference type="InterPro" id="IPR036890">
    <property type="entry name" value="HATPase_C_sf"/>
</dbReference>
<dbReference type="SUPFAM" id="SSF55874">
    <property type="entry name" value="ATPase domain of HSP90 chaperone/DNA topoisomerase II/histidine kinase"/>
    <property type="match status" value="1"/>
</dbReference>
<dbReference type="PROSITE" id="PS50109">
    <property type="entry name" value="HIS_KIN"/>
    <property type="match status" value="1"/>
</dbReference>
<dbReference type="InterPro" id="IPR005467">
    <property type="entry name" value="His_kinase_dom"/>
</dbReference>
<dbReference type="Proteomes" id="UP000005824">
    <property type="component" value="Unassembled WGS sequence"/>
</dbReference>
<evidence type="ECO:0000256" key="2">
    <source>
        <dbReference type="ARBA" id="ARBA00012438"/>
    </source>
</evidence>
<name>B4D354_9BACT</name>
<keyword evidence="8" id="KW-0418">Kinase</keyword>
<dbReference type="SMART" id="SM00448">
    <property type="entry name" value="REC"/>
    <property type="match status" value="2"/>
</dbReference>
<dbReference type="Gene3D" id="3.30.565.10">
    <property type="entry name" value="Histidine kinase-like ATPase, C-terminal domain"/>
    <property type="match status" value="1"/>
</dbReference>
<evidence type="ECO:0000256" key="1">
    <source>
        <dbReference type="ARBA" id="ARBA00000085"/>
    </source>
</evidence>
<dbReference type="Pfam" id="PF00512">
    <property type="entry name" value="HisKA"/>
    <property type="match status" value="1"/>
</dbReference>
<dbReference type="Pfam" id="PF02518">
    <property type="entry name" value="HATPase_c"/>
    <property type="match status" value="1"/>
</dbReference>
<feature type="domain" description="Response regulatory" evidence="7">
    <location>
        <begin position="447"/>
        <end position="561"/>
    </location>
</feature>
<dbReference type="Gene3D" id="3.40.50.2300">
    <property type="match status" value="2"/>
</dbReference>
<evidence type="ECO:0000313" key="9">
    <source>
        <dbReference type="Proteomes" id="UP000005824"/>
    </source>
</evidence>
<dbReference type="SUPFAM" id="SSF52172">
    <property type="entry name" value="CheY-like"/>
    <property type="match status" value="2"/>
</dbReference>
<dbReference type="AlphaFoldDB" id="B4D354"/>
<reference evidence="8 9" key="1">
    <citation type="journal article" date="2011" name="J. Bacteriol.">
        <title>Genome sequence of Chthoniobacter flavus Ellin428, an aerobic heterotrophic soil bacterium.</title>
        <authorList>
            <person name="Kant R."/>
            <person name="van Passel M.W."/>
            <person name="Palva A."/>
            <person name="Lucas S."/>
            <person name="Lapidus A."/>
            <person name="Glavina Del Rio T."/>
            <person name="Dalin E."/>
            <person name="Tice H."/>
            <person name="Bruce D."/>
            <person name="Goodwin L."/>
            <person name="Pitluck S."/>
            <person name="Larimer F.W."/>
            <person name="Land M.L."/>
            <person name="Hauser L."/>
            <person name="Sangwan P."/>
            <person name="de Vos W.M."/>
            <person name="Janssen P.H."/>
            <person name="Smidt H."/>
        </authorList>
    </citation>
    <scope>NUCLEOTIDE SEQUENCE [LARGE SCALE GENOMIC DNA]</scope>
    <source>
        <strain evidence="8 9">Ellin428</strain>
    </source>
</reference>